<organism evidence="8 9">
    <name type="scientific">Tetradesmus obliquus</name>
    <name type="common">Green alga</name>
    <name type="synonym">Acutodesmus obliquus</name>
    <dbReference type="NCBI Taxonomy" id="3088"/>
    <lineage>
        <taxon>Eukaryota</taxon>
        <taxon>Viridiplantae</taxon>
        <taxon>Chlorophyta</taxon>
        <taxon>core chlorophytes</taxon>
        <taxon>Chlorophyceae</taxon>
        <taxon>CS clade</taxon>
        <taxon>Sphaeropleales</taxon>
        <taxon>Scenedesmaceae</taxon>
        <taxon>Tetradesmus</taxon>
    </lineage>
</organism>
<dbReference type="Pfam" id="PF13520">
    <property type="entry name" value="AA_permease_2"/>
    <property type="match status" value="1"/>
</dbReference>
<dbReference type="PANTHER" id="PTHR43243:SF41">
    <property type="entry name" value="CATIONIC AMINO ACID TRANSPORTER 7, CHLOROPLASTIC"/>
    <property type="match status" value="1"/>
</dbReference>
<feature type="transmembrane region" description="Helical" evidence="6">
    <location>
        <begin position="250"/>
        <end position="272"/>
    </location>
</feature>
<feature type="transmembrane region" description="Helical" evidence="6">
    <location>
        <begin position="128"/>
        <end position="147"/>
    </location>
</feature>
<feature type="transmembrane region" description="Helical" evidence="6">
    <location>
        <begin position="423"/>
        <end position="442"/>
    </location>
</feature>
<dbReference type="PANTHER" id="PTHR43243">
    <property type="entry name" value="INNER MEMBRANE TRANSPORTER YGJI-RELATED"/>
    <property type="match status" value="1"/>
</dbReference>
<dbReference type="InterPro" id="IPR002293">
    <property type="entry name" value="AA/rel_permease1"/>
</dbReference>
<evidence type="ECO:0000256" key="6">
    <source>
        <dbReference type="SAM" id="Phobius"/>
    </source>
</evidence>
<keyword evidence="5 6" id="KW-0472">Membrane</keyword>
<dbReference type="Gene3D" id="1.20.1740.10">
    <property type="entry name" value="Amino acid/polyamine transporter I"/>
    <property type="match status" value="1"/>
</dbReference>
<feature type="transmembrane region" description="Helical" evidence="6">
    <location>
        <begin position="221"/>
        <end position="243"/>
    </location>
</feature>
<keyword evidence="3 6" id="KW-0812">Transmembrane</keyword>
<dbReference type="EMBL" id="CP126219">
    <property type="protein sequence ID" value="WIA20364.1"/>
    <property type="molecule type" value="Genomic_DNA"/>
</dbReference>
<evidence type="ECO:0000313" key="8">
    <source>
        <dbReference type="EMBL" id="WIA20364.1"/>
    </source>
</evidence>
<feature type="transmembrane region" description="Helical" evidence="6">
    <location>
        <begin position="154"/>
        <end position="176"/>
    </location>
</feature>
<evidence type="ECO:0000313" key="9">
    <source>
        <dbReference type="Proteomes" id="UP001244341"/>
    </source>
</evidence>
<name>A0ABY8UFV6_TETOB</name>
<feature type="transmembrane region" description="Helical" evidence="6">
    <location>
        <begin position="507"/>
        <end position="525"/>
    </location>
</feature>
<feature type="transmembrane region" description="Helical" evidence="6">
    <location>
        <begin position="448"/>
        <end position="469"/>
    </location>
</feature>
<accession>A0ABY8UFV6</accession>
<proteinExistence type="inferred from homology"/>
<feature type="transmembrane region" description="Helical" evidence="6">
    <location>
        <begin position="373"/>
        <end position="402"/>
    </location>
</feature>
<sequence>MKVLTPPRLRGNHICLKATPRDDLAKQKARSAARLGHQGISKIPAANIFRVETLSGRTAHRSSMATQFSSFRQYYVKAKDGLEVKTKDKEMRRVLSLFQLSAFGISAIVGGGIFVVTGVQAKLNAGPAIMVAYLISGLIATLTALCYAEFASEVVITGGAFAYATLMYGKLIGWMVGANTMLEYLLAASTVVKGFASYFTTLIGQPSGSLQFCVHDCGNSAAAIIIDPIALAAVVILTTILVLGVKESFWFNAFTVLVSLIAILLCIFLGAPKVNPANYTQPNGFMPYGFNNVVKAASSVFFAYVGFDMIANAAEEARNPRRDVPLATGFCLGLCTMLYAAASTVITGLVPYYNLDINAPFSVALGQFYPWSSYIISIGACAGTFNSAFAALYAMSRLMVVLSRCRLIPHFLARVNPKTESPVVATILCGVIIGILAFFVPLEVLANLVSMGTLFAFGVVTISVAVRARYVTGNGTPKWRLIVPCALVVIGSCLVGFPYFYQAHWGIILAGGMLWIIGTLSLYTLPRVYRPEGFAVPLNPFLPCLGTLANIFLIGSLGPMTWLPWLGAMVLALLVYAANGWYQHRTWWRKGGNETHFLELDAHTSMPSMTGHAELGGSFQREVAPGDPDMRGALDAAAKPAAAMAK</sequence>
<dbReference type="Pfam" id="PF13906">
    <property type="entry name" value="AA_permease_C"/>
    <property type="match status" value="1"/>
</dbReference>
<feature type="transmembrane region" description="Helical" evidence="6">
    <location>
        <begin position="562"/>
        <end position="582"/>
    </location>
</feature>
<dbReference type="InterPro" id="IPR029485">
    <property type="entry name" value="CAT_C"/>
</dbReference>
<evidence type="ECO:0000259" key="7">
    <source>
        <dbReference type="Pfam" id="PF13906"/>
    </source>
</evidence>
<evidence type="ECO:0000256" key="3">
    <source>
        <dbReference type="ARBA" id="ARBA00022692"/>
    </source>
</evidence>
<evidence type="ECO:0000256" key="4">
    <source>
        <dbReference type="ARBA" id="ARBA00022989"/>
    </source>
</evidence>
<evidence type="ECO:0000256" key="5">
    <source>
        <dbReference type="ARBA" id="ARBA00023136"/>
    </source>
</evidence>
<dbReference type="Proteomes" id="UP001244341">
    <property type="component" value="Chromosome 12b"/>
</dbReference>
<keyword evidence="9" id="KW-1185">Reference proteome</keyword>
<feature type="transmembrane region" description="Helical" evidence="6">
    <location>
        <begin position="326"/>
        <end position="353"/>
    </location>
</feature>
<gene>
    <name evidence="8" type="ORF">OEZ85_004788</name>
</gene>
<reference evidence="8 9" key="1">
    <citation type="submission" date="2023-05" db="EMBL/GenBank/DDBJ databases">
        <title>A 100% complete, gapless, phased diploid assembly of the Scenedesmus obliquus UTEX 3031 genome.</title>
        <authorList>
            <person name="Biondi T.C."/>
            <person name="Hanschen E.R."/>
            <person name="Kwon T."/>
            <person name="Eng W."/>
            <person name="Kruse C.P.S."/>
            <person name="Koehler S.I."/>
            <person name="Kunde Y."/>
            <person name="Gleasner C.D."/>
            <person name="You Mak K.T."/>
            <person name="Polle J."/>
            <person name="Hovde B.T."/>
            <person name="Starkenburg S.R."/>
        </authorList>
    </citation>
    <scope>NUCLEOTIDE SEQUENCE [LARGE SCALE GENOMIC DNA]</scope>
    <source>
        <strain evidence="8 9">DOE0152z</strain>
    </source>
</reference>
<feature type="transmembrane region" description="Helical" evidence="6">
    <location>
        <begin position="537"/>
        <end position="556"/>
    </location>
</feature>
<keyword evidence="4 6" id="KW-1133">Transmembrane helix</keyword>
<feature type="transmembrane region" description="Helical" evidence="6">
    <location>
        <begin position="94"/>
        <end position="116"/>
    </location>
</feature>
<comment type="subcellular location">
    <subcellularLocation>
        <location evidence="1">Membrane</location>
        <topology evidence="1">Multi-pass membrane protein</topology>
    </subcellularLocation>
</comment>
<feature type="transmembrane region" description="Helical" evidence="6">
    <location>
        <begin position="292"/>
        <end position="314"/>
    </location>
</feature>
<evidence type="ECO:0000256" key="1">
    <source>
        <dbReference type="ARBA" id="ARBA00004141"/>
    </source>
</evidence>
<feature type="transmembrane region" description="Helical" evidence="6">
    <location>
        <begin position="481"/>
        <end position="501"/>
    </location>
</feature>
<evidence type="ECO:0000256" key="2">
    <source>
        <dbReference type="ARBA" id="ARBA00008572"/>
    </source>
</evidence>
<protein>
    <recommendedName>
        <fullName evidence="7">Cationic amino acid transporter C-terminal domain-containing protein</fullName>
    </recommendedName>
</protein>
<comment type="similarity">
    <text evidence="2">Belongs to the amino acid-polyamine-organocation (APC) superfamily. Cationic amino acid transporter (CAT) (TC 2.A.3.3) family.</text>
</comment>
<feature type="domain" description="Cationic amino acid transporter C-terminal" evidence="7">
    <location>
        <begin position="534"/>
        <end position="580"/>
    </location>
</feature>